<dbReference type="Proteomes" id="UP000032279">
    <property type="component" value="Unassembled WGS sequence"/>
</dbReference>
<dbReference type="PANTHER" id="PTHR43217">
    <property type="entry name" value="SUCCINATE SEMIALDEHYDE DEHYDROGENASE [NAD(P)+] SAD"/>
    <property type="match status" value="1"/>
</dbReference>
<evidence type="ECO:0000256" key="3">
    <source>
        <dbReference type="RuleBase" id="RU003345"/>
    </source>
</evidence>
<dbReference type="GO" id="GO:0004777">
    <property type="term" value="F:succinate-semialdehyde dehydrogenase (NAD+) activity"/>
    <property type="evidence" value="ECO:0007669"/>
    <property type="project" value="UniProtKB-EC"/>
</dbReference>
<organism evidence="5 6">
    <name type="scientific">Paucilactobacillus wasatchensis</name>
    <dbReference type="NCBI Taxonomy" id="1335616"/>
    <lineage>
        <taxon>Bacteria</taxon>
        <taxon>Bacillati</taxon>
        <taxon>Bacillota</taxon>
        <taxon>Bacilli</taxon>
        <taxon>Lactobacillales</taxon>
        <taxon>Lactobacillaceae</taxon>
        <taxon>Paucilactobacillus</taxon>
    </lineage>
</organism>
<dbReference type="PATRIC" id="fig|1335616.4.peg.644"/>
<keyword evidence="6" id="KW-1185">Reference proteome</keyword>
<evidence type="ECO:0000256" key="2">
    <source>
        <dbReference type="PROSITE-ProRule" id="PRU10007"/>
    </source>
</evidence>
<dbReference type="RefSeq" id="WP_044010353.1">
    <property type="nucleotide sequence ID" value="NZ_AWTT01000011.1"/>
</dbReference>
<feature type="active site" evidence="2">
    <location>
        <position position="229"/>
    </location>
</feature>
<dbReference type="InterPro" id="IPR016161">
    <property type="entry name" value="Ald_DH/histidinol_DH"/>
</dbReference>
<dbReference type="AlphaFoldDB" id="A0A0D1A7Q9"/>
<dbReference type="PROSITE" id="PS00687">
    <property type="entry name" value="ALDEHYDE_DEHYDR_GLU"/>
    <property type="match status" value="1"/>
</dbReference>
<dbReference type="InterPro" id="IPR015590">
    <property type="entry name" value="Aldehyde_DH_dom"/>
</dbReference>
<dbReference type="EC" id="1.2.1.24" evidence="5"/>
<dbReference type="InterPro" id="IPR047110">
    <property type="entry name" value="GABD/Sad-like"/>
</dbReference>
<dbReference type="Pfam" id="PF00171">
    <property type="entry name" value="Aldedh"/>
    <property type="match status" value="1"/>
</dbReference>
<dbReference type="STRING" id="1335616.WDC_0649"/>
<dbReference type="Gene3D" id="3.40.605.10">
    <property type="entry name" value="Aldehyde Dehydrogenase, Chain A, domain 1"/>
    <property type="match status" value="1"/>
</dbReference>
<dbReference type="PANTHER" id="PTHR43217:SF2">
    <property type="entry name" value="SUCCINATE-SEMIALDEHYDE DEHYDROGENASE [NADP(+)]"/>
    <property type="match status" value="1"/>
</dbReference>
<dbReference type="InterPro" id="IPR016162">
    <property type="entry name" value="Ald_DH_N"/>
</dbReference>
<sequence length="456" mass="49269">MKFDVLNPYSESIEATFTINNQQLVEAALTNANRYFETAKRGSFEQRAQQLHAIATAFRTNAKLLAKTATQNMGKLLQESLQEANAAANIADYYANNGPAALVSKDYQYLGTKRAKLTYEATGIVLAIEPWNFPYTQVMRVFAPNFLLGNPVLLKHAKIVAGCATVFEQTVWQAGIEHGAFQNLFVTNEQVADIIKDQRVQGVALTGSTKAGKVVASEAAQAITKTTLELGGNDAFLVLPGADIKQAAKDAATSRLRNSGQVCTSAKRMIVHQDVADEFTAALINEFKSRHMGDPMAETTTLAPLASKSIQTTLQKQVNLAIQHGAKELVHGGIDDSKAGNFFSPVLLTNIDEANPIFDEELFGPVGQLHVVESTDAAIKLANRSQYGLAGAVYAGSIEQAQMIAKQLETGQVFINQPSNGYPELPFGGVKNSGYGREMSDLALYEFANQKMIALG</sequence>
<accession>A0A0D1A7Q9</accession>
<proteinExistence type="inferred from homology"/>
<comment type="similarity">
    <text evidence="3">Belongs to the aldehyde dehydrogenase family.</text>
</comment>
<evidence type="ECO:0000259" key="4">
    <source>
        <dbReference type="Pfam" id="PF00171"/>
    </source>
</evidence>
<dbReference type="Gene3D" id="3.40.309.10">
    <property type="entry name" value="Aldehyde Dehydrogenase, Chain A, domain 2"/>
    <property type="match status" value="1"/>
</dbReference>
<evidence type="ECO:0000313" key="5">
    <source>
        <dbReference type="EMBL" id="KIS03737.1"/>
    </source>
</evidence>
<gene>
    <name evidence="5" type="primary">gabD</name>
    <name evidence="5" type="ORF">WDC_0649</name>
</gene>
<dbReference type="EMBL" id="AWTT01000011">
    <property type="protein sequence ID" value="KIS03737.1"/>
    <property type="molecule type" value="Genomic_DNA"/>
</dbReference>
<protein>
    <submittedName>
        <fullName evidence="5">Succinate-semialdehyde dehydrogenase</fullName>
        <ecNumber evidence="5">1.2.1.24</ecNumber>
    </submittedName>
</protein>
<comment type="caution">
    <text evidence="5">The sequence shown here is derived from an EMBL/GenBank/DDBJ whole genome shotgun (WGS) entry which is preliminary data.</text>
</comment>
<reference evidence="5 6" key="1">
    <citation type="submission" date="2013-08" db="EMBL/GenBank/DDBJ databases">
        <title>Lactobacillus wasatchii sp. WDC04, a late gas producing bacteria isolated from aged chedder cheese.</title>
        <authorList>
            <person name="Oberg C.J."/>
            <person name="Culumber M."/>
            <person name="McMahon D.J."/>
            <person name="Broadbent J.R."/>
            <person name="Oberg T.S."/>
            <person name="Ortaki F."/>
        </authorList>
    </citation>
    <scope>NUCLEOTIDE SEQUENCE [LARGE SCALE GENOMIC DNA]</scope>
    <source>
        <strain evidence="5 6">WDC04</strain>
    </source>
</reference>
<dbReference type="SUPFAM" id="SSF53720">
    <property type="entry name" value="ALDH-like"/>
    <property type="match status" value="1"/>
</dbReference>
<keyword evidence="1 3" id="KW-0560">Oxidoreductase</keyword>
<evidence type="ECO:0000313" key="6">
    <source>
        <dbReference type="Proteomes" id="UP000032279"/>
    </source>
</evidence>
<feature type="domain" description="Aldehyde dehydrogenase" evidence="4">
    <location>
        <begin position="2"/>
        <end position="453"/>
    </location>
</feature>
<dbReference type="InterPro" id="IPR029510">
    <property type="entry name" value="Ald_DH_CS_GLU"/>
</dbReference>
<evidence type="ECO:0000256" key="1">
    <source>
        <dbReference type="ARBA" id="ARBA00023002"/>
    </source>
</evidence>
<dbReference type="InterPro" id="IPR016163">
    <property type="entry name" value="Ald_DH_C"/>
</dbReference>
<name>A0A0D1A7Q9_9LACO</name>
<dbReference type="OrthoDB" id="9762913at2"/>